<dbReference type="KEGG" id="vg:54998499"/>
<keyword evidence="2" id="KW-1185">Reference proteome</keyword>
<evidence type="ECO:0000313" key="1">
    <source>
        <dbReference type="EMBL" id="AXN53484.1"/>
    </source>
</evidence>
<accession>A0A346FCM0</accession>
<reference evidence="1 2" key="1">
    <citation type="submission" date="2018-06" db="EMBL/GenBank/DDBJ databases">
        <authorList>
            <person name="Searcy Z.E."/>
            <person name="Delesalle V.A."/>
            <person name="Garlena R.A."/>
            <person name="Russell D.A."/>
            <person name="Pope W.H."/>
            <person name="Jacobs-Sera D."/>
            <person name="Hatfull G.F."/>
        </authorList>
    </citation>
    <scope>NUCLEOTIDE SEQUENCE [LARGE SCALE GENOMIC DNA]</scope>
</reference>
<dbReference type="EMBL" id="MH479913">
    <property type="protein sequence ID" value="AXN53484.1"/>
    <property type="molecule type" value="Genomic_DNA"/>
</dbReference>
<sequence>MLVCHGHSGRTERGNEMRIDPIELATAVREVAKEQPAQWNRQARYFDYKGQPMCIVGHALSHMGFGPDTIEEDGLSVDRIIERRSWDPESEEARWWLMRVQINADRGGHKSSLIARYDDGGCPVYEYARAYPDLVWGKAIDRADRDLLRDDLYRY</sequence>
<organism evidence="1 2">
    <name type="scientific">Gordonia phage Fryberger</name>
    <dbReference type="NCBI Taxonomy" id="2250392"/>
    <lineage>
        <taxon>Viruses</taxon>
        <taxon>Duplodnaviria</taxon>
        <taxon>Heunggongvirae</taxon>
        <taxon>Uroviricota</taxon>
        <taxon>Caudoviricetes</taxon>
        <taxon>Ronaldovirus</taxon>
        <taxon>Ronaldovirus fryberger</taxon>
    </lineage>
</organism>
<evidence type="ECO:0000313" key="2">
    <source>
        <dbReference type="Proteomes" id="UP000259952"/>
    </source>
</evidence>
<gene>
    <name evidence="1" type="primary">66</name>
    <name evidence="1" type="ORF">SEA_FRYBERGER_66</name>
</gene>
<name>A0A346FCM0_9CAUD</name>
<proteinExistence type="predicted"/>
<dbReference type="RefSeq" id="YP_009807618.1">
    <property type="nucleotide sequence ID" value="NC_048027.1"/>
</dbReference>
<dbReference type="Proteomes" id="UP000259952">
    <property type="component" value="Segment"/>
</dbReference>
<dbReference type="GeneID" id="54998499"/>
<protein>
    <submittedName>
        <fullName evidence="1">Uncharacterized protein</fullName>
    </submittedName>
</protein>